<dbReference type="PROSITE" id="PS50968">
    <property type="entry name" value="BIOTINYL_LIPOYL"/>
    <property type="match status" value="1"/>
</dbReference>
<dbReference type="Proteomes" id="UP000219111">
    <property type="component" value="Unassembled WGS sequence"/>
</dbReference>
<evidence type="ECO:0000259" key="2">
    <source>
        <dbReference type="PROSITE" id="PS50968"/>
    </source>
</evidence>
<protein>
    <submittedName>
        <fullName evidence="3">Biotin-dependent enzyme</fullName>
    </submittedName>
</protein>
<sequence>MDVKVKMPSVIVSVEVAEGATVTKGQNVAVIEAMKMKNNTPAPCDGVVKSIAVKAGDRVKPGAIIMTIE</sequence>
<feature type="domain" description="Lipoyl-binding" evidence="2">
    <location>
        <begin position="1"/>
        <end position="69"/>
    </location>
</feature>
<dbReference type="InterPro" id="IPR011053">
    <property type="entry name" value="Single_hybrid_motif"/>
</dbReference>
<gene>
    <name evidence="3" type="ORF">SAMN05877831_11763</name>
</gene>
<name>A0A285TB83_9RHOB</name>
<dbReference type="PANTHER" id="PTHR45266:SF3">
    <property type="entry name" value="OXALOACETATE DECARBOXYLASE ALPHA CHAIN"/>
    <property type="match status" value="1"/>
</dbReference>
<dbReference type="InterPro" id="IPR000089">
    <property type="entry name" value="Biotin_lipoyl"/>
</dbReference>
<evidence type="ECO:0000313" key="4">
    <source>
        <dbReference type="Proteomes" id="UP000219111"/>
    </source>
</evidence>
<organism evidence="3 4">
    <name type="scientific">Rhodobacter maris</name>
    <dbReference type="NCBI Taxonomy" id="446682"/>
    <lineage>
        <taxon>Bacteria</taxon>
        <taxon>Pseudomonadati</taxon>
        <taxon>Pseudomonadota</taxon>
        <taxon>Alphaproteobacteria</taxon>
        <taxon>Rhodobacterales</taxon>
        <taxon>Rhodobacter group</taxon>
        <taxon>Rhodobacter</taxon>
    </lineage>
</organism>
<dbReference type="PANTHER" id="PTHR45266">
    <property type="entry name" value="OXALOACETATE DECARBOXYLASE ALPHA CHAIN"/>
    <property type="match status" value="1"/>
</dbReference>
<accession>A0A285TB83</accession>
<dbReference type="InterPro" id="IPR050709">
    <property type="entry name" value="Biotin_Carboxyl_Carrier/Decarb"/>
</dbReference>
<dbReference type="AlphaFoldDB" id="A0A285TB83"/>
<evidence type="ECO:0000256" key="1">
    <source>
        <dbReference type="ARBA" id="ARBA00023267"/>
    </source>
</evidence>
<dbReference type="OrthoDB" id="163546at2"/>
<evidence type="ECO:0000313" key="3">
    <source>
        <dbReference type="EMBL" id="SOC19123.1"/>
    </source>
</evidence>
<dbReference type="Pfam" id="PF00364">
    <property type="entry name" value="Biotin_lipoyl"/>
    <property type="match status" value="1"/>
</dbReference>
<keyword evidence="1" id="KW-0092">Biotin</keyword>
<dbReference type="CDD" id="cd06850">
    <property type="entry name" value="biotinyl_domain"/>
    <property type="match status" value="1"/>
</dbReference>
<dbReference type="SUPFAM" id="SSF51230">
    <property type="entry name" value="Single hybrid motif"/>
    <property type="match status" value="1"/>
</dbReference>
<dbReference type="EMBL" id="OBMT01000017">
    <property type="protein sequence ID" value="SOC19123.1"/>
    <property type="molecule type" value="Genomic_DNA"/>
</dbReference>
<proteinExistence type="predicted"/>
<reference evidence="4" key="1">
    <citation type="submission" date="2017-08" db="EMBL/GenBank/DDBJ databases">
        <authorList>
            <person name="Varghese N."/>
            <person name="Submissions S."/>
        </authorList>
    </citation>
    <scope>NUCLEOTIDE SEQUENCE [LARGE SCALE GENOMIC DNA]</scope>
    <source>
        <strain evidence="4">JA276</strain>
    </source>
</reference>
<dbReference type="RefSeq" id="WP_097071276.1">
    <property type="nucleotide sequence ID" value="NZ_OBMT01000017.1"/>
</dbReference>
<dbReference type="Gene3D" id="2.40.50.100">
    <property type="match status" value="1"/>
</dbReference>
<keyword evidence="4" id="KW-1185">Reference proteome</keyword>